<protein>
    <submittedName>
        <fullName evidence="3">Nucleotide-binding universal stress protein, UspA family</fullName>
    </submittedName>
</protein>
<dbReference type="RefSeq" id="WP_092433375.1">
    <property type="nucleotide sequence ID" value="NZ_FOXM01000014.1"/>
</dbReference>
<evidence type="ECO:0000256" key="1">
    <source>
        <dbReference type="ARBA" id="ARBA00008791"/>
    </source>
</evidence>
<dbReference type="Pfam" id="PF00582">
    <property type="entry name" value="Usp"/>
    <property type="match status" value="2"/>
</dbReference>
<dbReference type="OrthoDB" id="9792500at2"/>
<dbReference type="Gene3D" id="3.40.50.620">
    <property type="entry name" value="HUPs"/>
    <property type="match status" value="2"/>
</dbReference>
<dbReference type="SUPFAM" id="SSF52402">
    <property type="entry name" value="Adenine nucleotide alpha hydrolases-like"/>
    <property type="match status" value="2"/>
</dbReference>
<dbReference type="EMBL" id="FOXM01000014">
    <property type="protein sequence ID" value="SFQ23069.1"/>
    <property type="molecule type" value="Genomic_DNA"/>
</dbReference>
<sequence>MTPIRTVLAATDLSAPARHAVLRAASIARHTGARLALQHVVSLGALDALRQLFAAQPGDLRQRLLDEARDEVHELAAELCAPHVASADIHLSAGSALAEITSHADALDADLLVLGARGASLVRDLAVGSTTERVLRKTGRPLLVVRGDARHDYRRVLIPVDFSARSLKAIAMARMLAPQAEIVLLHAFEVPFEGRLRHAGVSDAELAGLLANAKREAGAQMAELIAAAGLPAAAVQSVVVHGDASVRILDQQQLQGCELIVIGKRGQGPLEELLLGSVTTHILSQARGDVLVI</sequence>
<accession>A0A1I5WTL1</accession>
<feature type="domain" description="UspA" evidence="2">
    <location>
        <begin position="153"/>
        <end position="293"/>
    </location>
</feature>
<dbReference type="InterPro" id="IPR006015">
    <property type="entry name" value="Universal_stress_UspA"/>
</dbReference>
<feature type="domain" description="UspA" evidence="2">
    <location>
        <begin position="4"/>
        <end position="146"/>
    </location>
</feature>
<dbReference type="PANTHER" id="PTHR46268">
    <property type="entry name" value="STRESS RESPONSE PROTEIN NHAX"/>
    <property type="match status" value="1"/>
</dbReference>
<evidence type="ECO:0000259" key="2">
    <source>
        <dbReference type="Pfam" id="PF00582"/>
    </source>
</evidence>
<evidence type="ECO:0000313" key="3">
    <source>
        <dbReference type="EMBL" id="SFQ23069.1"/>
    </source>
</evidence>
<dbReference type="AlphaFoldDB" id="A0A1I5WTL1"/>
<reference evidence="4" key="1">
    <citation type="submission" date="2016-10" db="EMBL/GenBank/DDBJ databases">
        <authorList>
            <person name="Varghese N."/>
            <person name="Submissions S."/>
        </authorList>
    </citation>
    <scope>NUCLEOTIDE SEQUENCE [LARGE SCALE GENOMIC DNA]</scope>
    <source>
        <strain evidence="4">JCM 18195</strain>
    </source>
</reference>
<dbReference type="InterPro" id="IPR014729">
    <property type="entry name" value="Rossmann-like_a/b/a_fold"/>
</dbReference>
<dbReference type="InterPro" id="IPR006016">
    <property type="entry name" value="UspA"/>
</dbReference>
<dbReference type="PANTHER" id="PTHR46268:SF6">
    <property type="entry name" value="UNIVERSAL STRESS PROTEIN UP12"/>
    <property type="match status" value="1"/>
</dbReference>
<name>A0A1I5WTL1_9GAMM</name>
<dbReference type="CDD" id="cd00293">
    <property type="entry name" value="USP-like"/>
    <property type="match status" value="2"/>
</dbReference>
<proteinExistence type="inferred from homology"/>
<organism evidence="3 4">
    <name type="scientific">Geopseudomonas sagittaria</name>
    <dbReference type="NCBI Taxonomy" id="1135990"/>
    <lineage>
        <taxon>Bacteria</taxon>
        <taxon>Pseudomonadati</taxon>
        <taxon>Pseudomonadota</taxon>
        <taxon>Gammaproteobacteria</taxon>
        <taxon>Pseudomonadales</taxon>
        <taxon>Pseudomonadaceae</taxon>
        <taxon>Geopseudomonas</taxon>
    </lineage>
</organism>
<gene>
    <name evidence="3" type="ORF">SAMN05216229_11444</name>
</gene>
<evidence type="ECO:0000313" key="4">
    <source>
        <dbReference type="Proteomes" id="UP000243084"/>
    </source>
</evidence>
<dbReference type="PRINTS" id="PR01438">
    <property type="entry name" value="UNVRSLSTRESS"/>
</dbReference>
<comment type="similarity">
    <text evidence="1">Belongs to the universal stress protein A family.</text>
</comment>
<dbReference type="Proteomes" id="UP000243084">
    <property type="component" value="Unassembled WGS sequence"/>
</dbReference>
<keyword evidence="4" id="KW-1185">Reference proteome</keyword>